<dbReference type="Pfam" id="PF00392">
    <property type="entry name" value="GntR"/>
    <property type="match status" value="1"/>
</dbReference>
<dbReference type="PANTHER" id="PTHR43537:SF24">
    <property type="entry name" value="GLUCONATE OPERON TRANSCRIPTIONAL REPRESSOR"/>
    <property type="match status" value="1"/>
</dbReference>
<protein>
    <submittedName>
        <fullName evidence="5">GntR family transcriptional regulator</fullName>
    </submittedName>
</protein>
<dbReference type="SUPFAM" id="SSF48008">
    <property type="entry name" value="GntR ligand-binding domain-like"/>
    <property type="match status" value="1"/>
</dbReference>
<dbReference type="EMBL" id="JAVFCB010000001">
    <property type="protein sequence ID" value="MDQ4212414.1"/>
    <property type="molecule type" value="Genomic_DNA"/>
</dbReference>
<dbReference type="InterPro" id="IPR008920">
    <property type="entry name" value="TF_FadR/GntR_C"/>
</dbReference>
<dbReference type="Proteomes" id="UP001230289">
    <property type="component" value="Unassembled WGS sequence"/>
</dbReference>
<dbReference type="Pfam" id="PF07729">
    <property type="entry name" value="FCD"/>
    <property type="match status" value="1"/>
</dbReference>
<dbReference type="Gene3D" id="1.10.10.10">
    <property type="entry name" value="Winged helix-like DNA-binding domain superfamily/Winged helix DNA-binding domain"/>
    <property type="match status" value="1"/>
</dbReference>
<dbReference type="SMART" id="SM00345">
    <property type="entry name" value="HTH_GNTR"/>
    <property type="match status" value="1"/>
</dbReference>
<dbReference type="SUPFAM" id="SSF46785">
    <property type="entry name" value="Winged helix' DNA-binding domain"/>
    <property type="match status" value="1"/>
</dbReference>
<keyword evidence="6" id="KW-1185">Reference proteome</keyword>
<keyword evidence="3" id="KW-0804">Transcription</keyword>
<dbReference type="InterPro" id="IPR011711">
    <property type="entry name" value="GntR_C"/>
</dbReference>
<evidence type="ECO:0000313" key="5">
    <source>
        <dbReference type="EMBL" id="MDQ4212414.1"/>
    </source>
</evidence>
<accession>A0ABU0XBC5</accession>
<keyword evidence="2" id="KW-0238">DNA-binding</keyword>
<organism evidence="5 6">
    <name type="scientific">Microbacterium capsulatum</name>
    <dbReference type="NCBI Taxonomy" id="3041921"/>
    <lineage>
        <taxon>Bacteria</taxon>
        <taxon>Bacillati</taxon>
        <taxon>Actinomycetota</taxon>
        <taxon>Actinomycetes</taxon>
        <taxon>Micrococcales</taxon>
        <taxon>Microbacteriaceae</taxon>
        <taxon>Microbacterium</taxon>
    </lineage>
</organism>
<reference evidence="5 6" key="1">
    <citation type="submission" date="2023-08" db="EMBL/GenBank/DDBJ databases">
        <title>Microbacterium sp. nov., isolated from a waste landfill.</title>
        <authorList>
            <person name="Wen W."/>
        </authorList>
    </citation>
    <scope>NUCLEOTIDE SEQUENCE [LARGE SCALE GENOMIC DNA]</scope>
    <source>
        <strain evidence="5 6">ASV81</strain>
    </source>
</reference>
<proteinExistence type="predicted"/>
<evidence type="ECO:0000313" key="6">
    <source>
        <dbReference type="Proteomes" id="UP001230289"/>
    </source>
</evidence>
<gene>
    <name evidence="5" type="ORF">RBR11_00610</name>
</gene>
<evidence type="ECO:0000259" key="4">
    <source>
        <dbReference type="PROSITE" id="PS50949"/>
    </source>
</evidence>
<sequence length="219" mass="24402">MTITLDGDRHALADRVYRDLLRSIIEGEAKPGAWLKERELSERFAVSRIPVRQALQRLEAEGFVSTSPHRGANVTPITRADIHDLFDTRLCFEPFAAQRAAERVLAGLETVDHLRELHVAASVADPDAGRAASLDFHAEIVRLSGSRLLLRSLGPLIGRMEWLFRLTRDTRERQQNDEHIDLVESIAAGRGLLAAAQMYAHIDMSRGPVLAQLEGVLDD</sequence>
<evidence type="ECO:0000256" key="3">
    <source>
        <dbReference type="ARBA" id="ARBA00023163"/>
    </source>
</evidence>
<keyword evidence="1" id="KW-0805">Transcription regulation</keyword>
<dbReference type="RefSeq" id="WP_308487353.1">
    <property type="nucleotide sequence ID" value="NZ_JAVFCB010000001.1"/>
</dbReference>
<dbReference type="InterPro" id="IPR036388">
    <property type="entry name" value="WH-like_DNA-bd_sf"/>
</dbReference>
<dbReference type="CDD" id="cd07377">
    <property type="entry name" value="WHTH_GntR"/>
    <property type="match status" value="1"/>
</dbReference>
<comment type="caution">
    <text evidence="5">The sequence shown here is derived from an EMBL/GenBank/DDBJ whole genome shotgun (WGS) entry which is preliminary data.</text>
</comment>
<evidence type="ECO:0000256" key="1">
    <source>
        <dbReference type="ARBA" id="ARBA00023015"/>
    </source>
</evidence>
<dbReference type="InterPro" id="IPR036390">
    <property type="entry name" value="WH_DNA-bd_sf"/>
</dbReference>
<dbReference type="InterPro" id="IPR000524">
    <property type="entry name" value="Tscrpt_reg_HTH_GntR"/>
</dbReference>
<dbReference type="PRINTS" id="PR00035">
    <property type="entry name" value="HTHGNTR"/>
</dbReference>
<dbReference type="PROSITE" id="PS50949">
    <property type="entry name" value="HTH_GNTR"/>
    <property type="match status" value="1"/>
</dbReference>
<dbReference type="SMART" id="SM00895">
    <property type="entry name" value="FCD"/>
    <property type="match status" value="1"/>
</dbReference>
<feature type="domain" description="HTH gntR-type" evidence="4">
    <location>
        <begin position="10"/>
        <end position="77"/>
    </location>
</feature>
<name>A0ABU0XBC5_9MICO</name>
<dbReference type="Gene3D" id="1.20.120.530">
    <property type="entry name" value="GntR ligand-binding domain-like"/>
    <property type="match status" value="1"/>
</dbReference>
<dbReference type="PANTHER" id="PTHR43537">
    <property type="entry name" value="TRANSCRIPTIONAL REGULATOR, GNTR FAMILY"/>
    <property type="match status" value="1"/>
</dbReference>
<evidence type="ECO:0000256" key="2">
    <source>
        <dbReference type="ARBA" id="ARBA00023125"/>
    </source>
</evidence>